<dbReference type="PANTHER" id="PTHR11410">
    <property type="entry name" value="ATP SYNTHASE SUBUNIT A"/>
    <property type="match status" value="1"/>
</dbReference>
<keyword evidence="7 11" id="KW-1133">Transmembrane helix</keyword>
<feature type="transmembrane region" description="Helical" evidence="11">
    <location>
        <begin position="96"/>
        <end position="119"/>
    </location>
</feature>
<dbReference type="CDD" id="cd00310">
    <property type="entry name" value="ATP-synt_Fo_a_6"/>
    <property type="match status" value="1"/>
</dbReference>
<dbReference type="EMBL" id="AUBJ02000001">
    <property type="protein sequence ID" value="MCP2334017.1"/>
    <property type="molecule type" value="Genomic_DNA"/>
</dbReference>
<accession>A0ABT1JNB2</accession>
<name>A0ABT1JNB2_ACTCY</name>
<keyword evidence="6 11" id="KW-0375">Hydrogen ion transport</keyword>
<evidence type="ECO:0000256" key="2">
    <source>
        <dbReference type="ARBA" id="ARBA00006810"/>
    </source>
</evidence>
<comment type="similarity">
    <text evidence="2 11 12">Belongs to the ATPase A chain family.</text>
</comment>
<evidence type="ECO:0000256" key="6">
    <source>
        <dbReference type="ARBA" id="ARBA00022781"/>
    </source>
</evidence>
<keyword evidence="14" id="KW-1185">Reference proteome</keyword>
<proteinExistence type="inferred from homology"/>
<keyword evidence="5 11" id="KW-0812">Transmembrane</keyword>
<dbReference type="InterPro" id="IPR045083">
    <property type="entry name" value="ATP_synth_F0_asu_bact/mt"/>
</dbReference>
<gene>
    <name evidence="11" type="primary">atpB</name>
    <name evidence="13" type="ORF">G443_004287</name>
</gene>
<dbReference type="RefSeq" id="WP_016696853.1">
    <property type="nucleotide sequence ID" value="NZ_AUBJ02000001.1"/>
</dbReference>
<dbReference type="InterPro" id="IPR000568">
    <property type="entry name" value="ATP_synth_F0_asu"/>
</dbReference>
<dbReference type="Proteomes" id="UP000791080">
    <property type="component" value="Unassembled WGS sequence"/>
</dbReference>
<organism evidence="13 14">
    <name type="scientific">Actinoalloteichus caeruleus DSM 43889</name>
    <dbReference type="NCBI Taxonomy" id="1120930"/>
    <lineage>
        <taxon>Bacteria</taxon>
        <taxon>Bacillati</taxon>
        <taxon>Actinomycetota</taxon>
        <taxon>Actinomycetes</taxon>
        <taxon>Pseudonocardiales</taxon>
        <taxon>Pseudonocardiaceae</taxon>
        <taxon>Actinoalloteichus</taxon>
        <taxon>Actinoalloteichus cyanogriseus</taxon>
    </lineage>
</organism>
<dbReference type="SUPFAM" id="SSF81336">
    <property type="entry name" value="F1F0 ATP synthase subunit A"/>
    <property type="match status" value="1"/>
</dbReference>
<keyword evidence="11" id="KW-1003">Cell membrane</keyword>
<feature type="transmembrane region" description="Helical" evidence="11">
    <location>
        <begin position="39"/>
        <end position="58"/>
    </location>
</feature>
<dbReference type="PANTHER" id="PTHR11410:SF0">
    <property type="entry name" value="ATP SYNTHASE SUBUNIT A"/>
    <property type="match status" value="1"/>
</dbReference>
<evidence type="ECO:0000256" key="7">
    <source>
        <dbReference type="ARBA" id="ARBA00022989"/>
    </source>
</evidence>
<comment type="caution">
    <text evidence="13">The sequence shown here is derived from an EMBL/GenBank/DDBJ whole genome shotgun (WGS) entry which is preliminary data.</text>
</comment>
<comment type="function">
    <text evidence="11 12">Key component of the proton channel; it plays a direct role in the translocation of protons across the membrane.</text>
</comment>
<evidence type="ECO:0000256" key="11">
    <source>
        <dbReference type="HAMAP-Rule" id="MF_01393"/>
    </source>
</evidence>
<reference evidence="13 14" key="2">
    <citation type="submission" date="2022-06" db="EMBL/GenBank/DDBJ databases">
        <title>Genomic Encyclopedia of Type Strains, Phase I: the one thousand microbial genomes (KMG-I) project.</title>
        <authorList>
            <person name="Kyrpides N."/>
        </authorList>
    </citation>
    <scope>NUCLEOTIDE SEQUENCE [LARGE SCALE GENOMIC DNA]</scope>
    <source>
        <strain evidence="13 14">DSM 43889</strain>
    </source>
</reference>
<reference evidence="13 14" key="1">
    <citation type="submission" date="2013-07" db="EMBL/GenBank/DDBJ databases">
        <authorList>
            <consortium name="DOE Joint Genome Institute"/>
            <person name="Reeve W."/>
            <person name="Huntemann M."/>
            <person name="Han J."/>
            <person name="Chen A."/>
            <person name="Kyrpides N."/>
            <person name="Mavromatis K."/>
            <person name="Markowitz V."/>
            <person name="Palaniappan K."/>
            <person name="Ivanova N."/>
            <person name="Schaumberg A."/>
            <person name="Pati A."/>
            <person name="Liolios K."/>
            <person name="Nordberg H.P."/>
            <person name="Cantor M.N."/>
            <person name="Hua S.X."/>
            <person name="Woyke T."/>
        </authorList>
    </citation>
    <scope>NUCLEOTIDE SEQUENCE [LARGE SCALE GENOMIC DNA]</scope>
    <source>
        <strain evidence="13 14">DSM 43889</strain>
    </source>
</reference>
<evidence type="ECO:0000256" key="3">
    <source>
        <dbReference type="ARBA" id="ARBA00022448"/>
    </source>
</evidence>
<keyword evidence="8 11" id="KW-0406">Ion transport</keyword>
<evidence type="ECO:0000256" key="4">
    <source>
        <dbReference type="ARBA" id="ARBA00022547"/>
    </source>
</evidence>
<keyword evidence="10 11" id="KW-0066">ATP synthesis</keyword>
<keyword evidence="9 11" id="KW-0472">Membrane</keyword>
<dbReference type="NCBIfam" id="TIGR01131">
    <property type="entry name" value="ATP_synt_6_or_A"/>
    <property type="match status" value="1"/>
</dbReference>
<sequence length="267" mass="28968">MLAAVLAAGDGEGFHAPGIEEFYPGALLFEGTIFEINRIMLVRFVMVALLALFFILALRRAKLVPRGLQNVAEYFLDFVRLHIAEEILGKGAARRFLPILTTFFFMITALNLAGVIPLLNIAGTSLIGTPLVLAIVAWIVFNYAGIKAQGFGPYMKSNLLPSGVPLYMAPIIVPVEFVSTFILRPFALTVRLLANMMAGHLILVLFFSATNFMFVEAGSALLAPVGVLTLGAGFAFTLFEILVAVLQAYIFTLLAAVYIDLASHAEH</sequence>
<evidence type="ECO:0000256" key="9">
    <source>
        <dbReference type="ARBA" id="ARBA00023136"/>
    </source>
</evidence>
<evidence type="ECO:0000256" key="1">
    <source>
        <dbReference type="ARBA" id="ARBA00004141"/>
    </source>
</evidence>
<feature type="transmembrane region" description="Helical" evidence="11">
    <location>
        <begin position="192"/>
        <end position="214"/>
    </location>
</feature>
<feature type="transmembrane region" description="Helical" evidence="11">
    <location>
        <begin position="166"/>
        <end position="186"/>
    </location>
</feature>
<evidence type="ECO:0000313" key="14">
    <source>
        <dbReference type="Proteomes" id="UP000791080"/>
    </source>
</evidence>
<dbReference type="Gene3D" id="1.20.120.220">
    <property type="entry name" value="ATP synthase, F0 complex, subunit A"/>
    <property type="match status" value="1"/>
</dbReference>
<comment type="subcellular location">
    <subcellularLocation>
        <location evidence="11 12">Cell membrane</location>
        <topology evidence="11 12">Multi-pass membrane protein</topology>
    </subcellularLocation>
    <subcellularLocation>
        <location evidence="1">Membrane</location>
        <topology evidence="1">Multi-pass membrane protein</topology>
    </subcellularLocation>
</comment>
<evidence type="ECO:0000256" key="10">
    <source>
        <dbReference type="ARBA" id="ARBA00023310"/>
    </source>
</evidence>
<dbReference type="InterPro" id="IPR035908">
    <property type="entry name" value="F0_ATP_A_sf"/>
</dbReference>
<dbReference type="HAMAP" id="MF_01393">
    <property type="entry name" value="ATP_synth_a_bact"/>
    <property type="match status" value="1"/>
</dbReference>
<protein>
    <recommendedName>
        <fullName evidence="11 12">ATP synthase subunit a</fullName>
    </recommendedName>
    <alternativeName>
        <fullName evidence="11">ATP synthase F0 sector subunit a</fullName>
    </alternativeName>
    <alternativeName>
        <fullName evidence="11">F-ATPase subunit 6</fullName>
    </alternativeName>
</protein>
<evidence type="ECO:0000256" key="12">
    <source>
        <dbReference type="RuleBase" id="RU000483"/>
    </source>
</evidence>
<keyword evidence="4 11" id="KW-0138">CF(0)</keyword>
<evidence type="ECO:0000256" key="8">
    <source>
        <dbReference type="ARBA" id="ARBA00023065"/>
    </source>
</evidence>
<dbReference type="Pfam" id="PF00119">
    <property type="entry name" value="ATP-synt_A"/>
    <property type="match status" value="1"/>
</dbReference>
<evidence type="ECO:0000313" key="13">
    <source>
        <dbReference type="EMBL" id="MCP2334017.1"/>
    </source>
</evidence>
<feature type="transmembrane region" description="Helical" evidence="11">
    <location>
        <begin position="125"/>
        <end position="145"/>
    </location>
</feature>
<evidence type="ECO:0000256" key="5">
    <source>
        <dbReference type="ARBA" id="ARBA00022692"/>
    </source>
</evidence>
<keyword evidence="3 11" id="KW-0813">Transport</keyword>
<dbReference type="PRINTS" id="PR00123">
    <property type="entry name" value="ATPASEA"/>
</dbReference>